<feature type="region of interest" description="Disordered" evidence="1">
    <location>
        <begin position="109"/>
        <end position="159"/>
    </location>
</feature>
<feature type="compositionally biased region" description="Polar residues" evidence="1">
    <location>
        <begin position="361"/>
        <end position="378"/>
    </location>
</feature>
<reference evidence="2 3" key="1">
    <citation type="journal article" date="2022" name="Nat. Plants">
        <title>Genomes of leafy and leafless Platanthera orchids illuminate the evolution of mycoheterotrophy.</title>
        <authorList>
            <person name="Li M.H."/>
            <person name="Liu K.W."/>
            <person name="Li Z."/>
            <person name="Lu H.C."/>
            <person name="Ye Q.L."/>
            <person name="Zhang D."/>
            <person name="Wang J.Y."/>
            <person name="Li Y.F."/>
            <person name="Zhong Z.M."/>
            <person name="Liu X."/>
            <person name="Yu X."/>
            <person name="Liu D.K."/>
            <person name="Tu X.D."/>
            <person name="Liu B."/>
            <person name="Hao Y."/>
            <person name="Liao X.Y."/>
            <person name="Jiang Y.T."/>
            <person name="Sun W.H."/>
            <person name="Chen J."/>
            <person name="Chen Y.Q."/>
            <person name="Ai Y."/>
            <person name="Zhai J.W."/>
            <person name="Wu S.S."/>
            <person name="Zhou Z."/>
            <person name="Hsiao Y.Y."/>
            <person name="Wu W.L."/>
            <person name="Chen Y.Y."/>
            <person name="Lin Y.F."/>
            <person name="Hsu J.L."/>
            <person name="Li C.Y."/>
            <person name="Wang Z.W."/>
            <person name="Zhao X."/>
            <person name="Zhong W.Y."/>
            <person name="Ma X.K."/>
            <person name="Ma L."/>
            <person name="Huang J."/>
            <person name="Chen G.Z."/>
            <person name="Huang M.Z."/>
            <person name="Huang L."/>
            <person name="Peng D.H."/>
            <person name="Luo Y.B."/>
            <person name="Zou S.Q."/>
            <person name="Chen S.P."/>
            <person name="Lan S."/>
            <person name="Tsai W.C."/>
            <person name="Van de Peer Y."/>
            <person name="Liu Z.J."/>
        </authorList>
    </citation>
    <scope>NUCLEOTIDE SEQUENCE [LARGE SCALE GENOMIC DNA]</scope>
    <source>
        <strain evidence="2">Lor288</strain>
    </source>
</reference>
<feature type="region of interest" description="Disordered" evidence="1">
    <location>
        <begin position="1"/>
        <end position="41"/>
    </location>
</feature>
<evidence type="ECO:0000256" key="1">
    <source>
        <dbReference type="SAM" id="MobiDB-lite"/>
    </source>
</evidence>
<comment type="caution">
    <text evidence="2">The sequence shown here is derived from an EMBL/GenBank/DDBJ whole genome shotgun (WGS) entry which is preliminary data.</text>
</comment>
<sequence length="717" mass="74073">MDAFMSPEFNCSKLEPNSARRSSFSSTSLKDHSRKSAPTCVKSFESARKKDSLDKNWAHFEPSRTTIKRTSKNEQVRSSLDVTFREAKEVFDTQVKAFDKTRMSNFSRVSSEPFSITKRTSDGATSSPSKTTFSYSQPLQHSPSVQEKSSKQVSDDQSKSLFKWAKDPSDLPAEPNISSTSHYSQLFQSAATSSKKDEKLGSPFMFDVVTSSPLNQSSIHITKTALTSKQSTVSTHRKFSDTVSPTKIASAAERSQLNQETGQKNEVAILANFTQANTKNSVVPSTTLSASMLQSAASFSSSSPSFQFAKTALPNNFLSPNNSNTSSSFSNEISLKSDARASEVSLSSNKIGSELKRATQVSELNSDTSQVSARLNTTKTDETNDSKLQQVTSQTLATSNLFSTPPSTTINSVFPVVSDILEAESIRAVSSSIMKTEKDDSLEPNLSQEDEMEEEALENNSILNFESLGGLSFQSTPASNVLKPNPFVSSFVPVSTGSTSPLLSWNATPGQLFRPPSFNLPVSQPSQSAGSTSLIGGVSGGFSGFGQPAQVGAGQQALGSVLGSFGQSRQLGAGMPGFGFAPSGIPSAGSGSGFANTGGFAGAATGGGFAGLAPNTGGFAGAATFGGGFAGASSAGGGFAGAASAGGGFTGAASPGGGFAGVASASSGFGGAGFGGGFSSGGFGSFSNVQGGAFSGFGTAKSGTGRPPAELLTQMRK</sequence>
<dbReference type="EMBL" id="JBBWWR010000014">
    <property type="protein sequence ID" value="KAK8953224.1"/>
    <property type="molecule type" value="Genomic_DNA"/>
</dbReference>
<organism evidence="2 3">
    <name type="scientific">Platanthera guangdongensis</name>
    <dbReference type="NCBI Taxonomy" id="2320717"/>
    <lineage>
        <taxon>Eukaryota</taxon>
        <taxon>Viridiplantae</taxon>
        <taxon>Streptophyta</taxon>
        <taxon>Embryophyta</taxon>
        <taxon>Tracheophyta</taxon>
        <taxon>Spermatophyta</taxon>
        <taxon>Magnoliopsida</taxon>
        <taxon>Liliopsida</taxon>
        <taxon>Asparagales</taxon>
        <taxon>Orchidaceae</taxon>
        <taxon>Orchidoideae</taxon>
        <taxon>Orchideae</taxon>
        <taxon>Orchidinae</taxon>
        <taxon>Platanthera</taxon>
    </lineage>
</organism>
<feature type="compositionally biased region" description="Polar residues" evidence="1">
    <location>
        <begin position="109"/>
        <end position="147"/>
    </location>
</feature>
<dbReference type="Proteomes" id="UP001412067">
    <property type="component" value="Unassembled WGS sequence"/>
</dbReference>
<dbReference type="PANTHER" id="PTHR34418">
    <property type="entry name" value="NUCLEAR PORE COMPLEX PROTEIN NUP214 ISOFORM X1"/>
    <property type="match status" value="1"/>
</dbReference>
<dbReference type="InterPro" id="IPR044694">
    <property type="entry name" value="NUP214"/>
</dbReference>
<keyword evidence="3" id="KW-1185">Reference proteome</keyword>
<feature type="region of interest" description="Disordered" evidence="1">
    <location>
        <begin position="697"/>
        <end position="717"/>
    </location>
</feature>
<evidence type="ECO:0000313" key="2">
    <source>
        <dbReference type="EMBL" id="KAK8953224.1"/>
    </source>
</evidence>
<name>A0ABR2LXH5_9ASPA</name>
<feature type="region of interest" description="Disordered" evidence="1">
    <location>
        <begin position="361"/>
        <end position="390"/>
    </location>
</feature>
<feature type="compositionally biased region" description="Low complexity" evidence="1">
    <location>
        <begin position="19"/>
        <end position="28"/>
    </location>
</feature>
<gene>
    <name evidence="2" type="ORF">KSP40_PGU009748</name>
</gene>
<proteinExistence type="predicted"/>
<dbReference type="PANTHER" id="PTHR34418:SF3">
    <property type="entry name" value="NUCLEAR PORE COMPLEX PROTEIN NUP214"/>
    <property type="match status" value="1"/>
</dbReference>
<evidence type="ECO:0000313" key="3">
    <source>
        <dbReference type="Proteomes" id="UP001412067"/>
    </source>
</evidence>
<accession>A0ABR2LXH5</accession>
<feature type="compositionally biased region" description="Basic and acidic residues" evidence="1">
    <location>
        <begin position="148"/>
        <end position="159"/>
    </location>
</feature>
<protein>
    <submittedName>
        <fullName evidence="2">Uncharacterized protein</fullName>
    </submittedName>
</protein>